<protein>
    <submittedName>
        <fullName evidence="1">DUF4265 domain-containing protein</fullName>
    </submittedName>
</protein>
<dbReference type="EMBL" id="JAPHNL010000271">
    <property type="protein sequence ID" value="MCX3062405.1"/>
    <property type="molecule type" value="Genomic_DNA"/>
</dbReference>
<evidence type="ECO:0000313" key="1">
    <source>
        <dbReference type="EMBL" id="MCX3062405.1"/>
    </source>
</evidence>
<comment type="caution">
    <text evidence="1">The sequence shown here is derived from an EMBL/GenBank/DDBJ whole genome shotgun (WGS) entry which is preliminary data.</text>
</comment>
<keyword evidence="2" id="KW-1185">Reference proteome</keyword>
<proteinExistence type="predicted"/>
<sequence>MKFIVHESPVRRGDSDYIARADLAPFGLEGEVEQLWLKRLEDGSLELCCIPFRAYGISLGDIVALSKDGTTVARLVRKSGRRVLRIFLLETPDFSSVAREFDAEISRLGLLSEWSGGRHAAIDVPIGADVASLICLFEREEAESRAFWEWADAVSFSSGEV</sequence>
<dbReference type="Pfam" id="PF14085">
    <property type="entry name" value="DUF4265"/>
    <property type="match status" value="1"/>
</dbReference>
<dbReference type="InterPro" id="IPR025361">
    <property type="entry name" value="DUF4265"/>
</dbReference>
<organism evidence="1 2">
    <name type="scientific">Streptomyces beihaiensis</name>
    <dbReference type="NCBI Taxonomy" id="2984495"/>
    <lineage>
        <taxon>Bacteria</taxon>
        <taxon>Bacillati</taxon>
        <taxon>Actinomycetota</taxon>
        <taxon>Actinomycetes</taxon>
        <taxon>Kitasatosporales</taxon>
        <taxon>Streptomycetaceae</taxon>
        <taxon>Streptomyces</taxon>
    </lineage>
</organism>
<name>A0ABT3TZC4_9ACTN</name>
<gene>
    <name evidence="1" type="ORF">OFY01_22085</name>
</gene>
<dbReference type="Proteomes" id="UP001163064">
    <property type="component" value="Unassembled WGS sequence"/>
</dbReference>
<evidence type="ECO:0000313" key="2">
    <source>
        <dbReference type="Proteomes" id="UP001163064"/>
    </source>
</evidence>
<dbReference type="RefSeq" id="WP_266602607.1">
    <property type="nucleotide sequence ID" value="NZ_JAPHNL010000271.1"/>
</dbReference>
<reference evidence="1" key="1">
    <citation type="submission" date="2022-10" db="EMBL/GenBank/DDBJ databases">
        <title>Streptomyces beihaiensis sp. nov., a chitin degrading actinobacterium, isolated from shrimp pond soil.</title>
        <authorList>
            <person name="Xie J."/>
            <person name="Shen N."/>
        </authorList>
    </citation>
    <scope>NUCLEOTIDE SEQUENCE</scope>
    <source>
        <strain evidence="1">GXMU-J5</strain>
    </source>
</reference>
<accession>A0ABT3TZC4</accession>